<dbReference type="InterPro" id="IPR007627">
    <property type="entry name" value="RNA_pol_sigma70_r2"/>
</dbReference>
<dbReference type="KEGG" id="ibu:IB211_02183c"/>
<organism evidence="8 9">
    <name type="scientific">Intestinimonas butyriciproducens</name>
    <dbReference type="NCBI Taxonomy" id="1297617"/>
    <lineage>
        <taxon>Bacteria</taxon>
        <taxon>Bacillati</taxon>
        <taxon>Bacillota</taxon>
        <taxon>Clostridia</taxon>
        <taxon>Eubacteriales</taxon>
        <taxon>Intestinimonas</taxon>
    </lineage>
</organism>
<gene>
    <name evidence="8" type="ORF">IB211_02183c</name>
</gene>
<dbReference type="InterPro" id="IPR013325">
    <property type="entry name" value="RNA_pol_sigma_r2"/>
</dbReference>
<keyword evidence="3" id="KW-0731">Sigma factor</keyword>
<keyword evidence="9" id="KW-1185">Reference proteome</keyword>
<feature type="domain" description="RNA polymerase sigma factor 70 region 4 type 2" evidence="7">
    <location>
        <begin position="98"/>
        <end position="146"/>
    </location>
</feature>
<dbReference type="InterPro" id="IPR013249">
    <property type="entry name" value="RNA_pol_sigma70_r4_t2"/>
</dbReference>
<dbReference type="InterPro" id="IPR036388">
    <property type="entry name" value="WH-like_DNA-bd_sf"/>
</dbReference>
<keyword evidence="5" id="KW-0804">Transcription</keyword>
<dbReference type="InterPro" id="IPR013324">
    <property type="entry name" value="RNA_pol_sigma_r3/r4-like"/>
</dbReference>
<dbReference type="EMBL" id="CP011307">
    <property type="protein sequence ID" value="ALP94574.1"/>
    <property type="molecule type" value="Genomic_DNA"/>
</dbReference>
<dbReference type="SUPFAM" id="SSF88659">
    <property type="entry name" value="Sigma3 and sigma4 domains of RNA polymerase sigma factors"/>
    <property type="match status" value="1"/>
</dbReference>
<dbReference type="AlphaFoldDB" id="A0A0S2W5G0"/>
<dbReference type="InterPro" id="IPR014284">
    <property type="entry name" value="RNA_pol_sigma-70_dom"/>
</dbReference>
<dbReference type="STRING" id="1297617.IB211_02183c"/>
<dbReference type="PANTHER" id="PTHR43133">
    <property type="entry name" value="RNA POLYMERASE ECF-TYPE SIGMA FACTO"/>
    <property type="match status" value="1"/>
</dbReference>
<evidence type="ECO:0000256" key="2">
    <source>
        <dbReference type="ARBA" id="ARBA00023015"/>
    </source>
</evidence>
<dbReference type="InterPro" id="IPR039425">
    <property type="entry name" value="RNA_pol_sigma-70-like"/>
</dbReference>
<dbReference type="GO" id="GO:0003677">
    <property type="term" value="F:DNA binding"/>
    <property type="evidence" value="ECO:0007669"/>
    <property type="project" value="UniProtKB-KW"/>
</dbReference>
<evidence type="ECO:0000259" key="6">
    <source>
        <dbReference type="Pfam" id="PF04542"/>
    </source>
</evidence>
<sequence>MDREEAERLARRFAPSVYRLAYARTGHRADAEDVMQEVFLRLMRAAPDFRDDEHAKAWLLRVAANCAGDLFRSAWRRKARPLEEAQGLTQPGQEMSSVLEAVMTLPSNYRIPLHLFYYEGYSVAEIARLLGKSEDVIRTRLHRGRGMLRRGLEGDEEHV</sequence>
<dbReference type="Gene3D" id="1.10.10.10">
    <property type="entry name" value="Winged helix-like DNA-binding domain superfamily/Winged helix DNA-binding domain"/>
    <property type="match status" value="1"/>
</dbReference>
<dbReference type="SUPFAM" id="SSF88946">
    <property type="entry name" value="Sigma2 domain of RNA polymerase sigma factors"/>
    <property type="match status" value="1"/>
</dbReference>
<evidence type="ECO:0000256" key="5">
    <source>
        <dbReference type="ARBA" id="ARBA00023163"/>
    </source>
</evidence>
<dbReference type="GO" id="GO:0006352">
    <property type="term" value="P:DNA-templated transcription initiation"/>
    <property type="evidence" value="ECO:0007669"/>
    <property type="project" value="InterPro"/>
</dbReference>
<dbReference type="CDD" id="cd06171">
    <property type="entry name" value="Sigma70_r4"/>
    <property type="match status" value="1"/>
</dbReference>
<dbReference type="Pfam" id="PF08281">
    <property type="entry name" value="Sigma70_r4_2"/>
    <property type="match status" value="1"/>
</dbReference>
<dbReference type="RefSeq" id="WP_058118034.1">
    <property type="nucleotide sequence ID" value="NZ_CALICV010000079.1"/>
</dbReference>
<dbReference type="Gene3D" id="1.10.1740.10">
    <property type="match status" value="1"/>
</dbReference>
<dbReference type="Pfam" id="PF04542">
    <property type="entry name" value="Sigma70_r2"/>
    <property type="match status" value="1"/>
</dbReference>
<dbReference type="eggNOG" id="COG1595">
    <property type="taxonomic scope" value="Bacteria"/>
</dbReference>
<keyword evidence="2" id="KW-0805">Transcription regulation</keyword>
<dbReference type="NCBIfam" id="TIGR02937">
    <property type="entry name" value="sigma70-ECF"/>
    <property type="match status" value="1"/>
</dbReference>
<evidence type="ECO:0000313" key="9">
    <source>
        <dbReference type="Proteomes" id="UP000064844"/>
    </source>
</evidence>
<keyword evidence="4" id="KW-0238">DNA-binding</keyword>
<protein>
    <recommendedName>
        <fullName evidence="10">RNA polymerase sigma-70 factor (ECF subfamily)</fullName>
    </recommendedName>
</protein>
<feature type="domain" description="RNA polymerase sigma-70 region 2" evidence="6">
    <location>
        <begin position="9"/>
        <end position="77"/>
    </location>
</feature>
<evidence type="ECO:0000256" key="4">
    <source>
        <dbReference type="ARBA" id="ARBA00023125"/>
    </source>
</evidence>
<name>A0A0S2W5G0_9FIRM</name>
<dbReference type="GO" id="GO:0016987">
    <property type="term" value="F:sigma factor activity"/>
    <property type="evidence" value="ECO:0007669"/>
    <property type="project" value="UniProtKB-KW"/>
</dbReference>
<accession>A0A0S2W5G0</accession>
<evidence type="ECO:0000259" key="7">
    <source>
        <dbReference type="Pfam" id="PF08281"/>
    </source>
</evidence>
<reference evidence="9" key="2">
    <citation type="submission" date="2015-04" db="EMBL/GenBank/DDBJ databases">
        <title>A butyrogenic pathway from the amino acid lysine in a human gut commensal.</title>
        <authorList>
            <person name="de Vos W.M."/>
            <person name="Bui N.T.P."/>
            <person name="Plugge C.M."/>
            <person name="Ritari J."/>
        </authorList>
    </citation>
    <scope>NUCLEOTIDE SEQUENCE [LARGE SCALE GENOMIC DNA]</scope>
    <source>
        <strain evidence="9">AF211</strain>
    </source>
</reference>
<dbReference type="Proteomes" id="UP000064844">
    <property type="component" value="Chromosome"/>
</dbReference>
<evidence type="ECO:0008006" key="10">
    <source>
        <dbReference type="Google" id="ProtNLM"/>
    </source>
</evidence>
<dbReference type="PANTHER" id="PTHR43133:SF8">
    <property type="entry name" value="RNA POLYMERASE SIGMA FACTOR HI_1459-RELATED"/>
    <property type="match status" value="1"/>
</dbReference>
<evidence type="ECO:0000256" key="1">
    <source>
        <dbReference type="ARBA" id="ARBA00010641"/>
    </source>
</evidence>
<reference evidence="8 9" key="1">
    <citation type="journal article" date="2015" name="Nat. Commun.">
        <title>Production of butyrate from lysine and the Amadori product fructoselysine by a human gut commensal.</title>
        <authorList>
            <person name="Bui T.P."/>
            <person name="Ritari J."/>
            <person name="Boeren S."/>
            <person name="de Waard P."/>
            <person name="Plugge C.M."/>
            <person name="de Vos W.M."/>
        </authorList>
    </citation>
    <scope>NUCLEOTIDE SEQUENCE [LARGE SCALE GENOMIC DNA]</scope>
    <source>
        <strain evidence="8 9">AF211</strain>
    </source>
</reference>
<evidence type="ECO:0000313" key="8">
    <source>
        <dbReference type="EMBL" id="ALP94574.1"/>
    </source>
</evidence>
<evidence type="ECO:0000256" key="3">
    <source>
        <dbReference type="ARBA" id="ARBA00023082"/>
    </source>
</evidence>
<comment type="similarity">
    <text evidence="1">Belongs to the sigma-70 factor family. ECF subfamily.</text>
</comment>
<proteinExistence type="inferred from homology"/>